<feature type="transmembrane region" description="Helical" evidence="1">
    <location>
        <begin position="277"/>
        <end position="300"/>
    </location>
</feature>
<protein>
    <submittedName>
        <fullName evidence="2">Arabinose efflux permease family protein</fullName>
    </submittedName>
</protein>
<dbReference type="Proteomes" id="UP000005087">
    <property type="component" value="Chromosome"/>
</dbReference>
<dbReference type="RefSeq" id="WP_005466714.1">
    <property type="nucleotide sequence ID" value="NZ_CM001484.1"/>
</dbReference>
<keyword evidence="1" id="KW-0472">Membrane</keyword>
<dbReference type="PANTHER" id="PTHR23542">
    <property type="match status" value="1"/>
</dbReference>
<proteinExistence type="predicted"/>
<dbReference type="STRING" id="928724.SacglDRAFT_04027"/>
<keyword evidence="1" id="KW-0812">Transmembrane</keyword>
<reference evidence="3" key="2">
    <citation type="submission" date="2012-01" db="EMBL/GenBank/DDBJ databases">
        <title>Noncontiguous Finished sequence of chromosome of Saccharomonospora glauca K62.</title>
        <authorList>
            <consortium name="US DOE Joint Genome Institute"/>
            <person name="Lucas S."/>
            <person name="Han J."/>
            <person name="Lapidus A."/>
            <person name="Cheng J.-F."/>
            <person name="Goodwin L."/>
            <person name="Pitluck S."/>
            <person name="Peters L."/>
            <person name="Mikhailova N."/>
            <person name="Held B."/>
            <person name="Detter J.C."/>
            <person name="Han C."/>
            <person name="Tapia R."/>
            <person name="Land M."/>
            <person name="Hauser L."/>
            <person name="Kyrpides N."/>
            <person name="Ivanova N."/>
            <person name="Pagani I."/>
            <person name="Brambilla E.-M."/>
            <person name="Klenk H.-P."/>
            <person name="Woyke T."/>
        </authorList>
    </citation>
    <scope>NUCLEOTIDE SEQUENCE [LARGE SCALE GENOMIC DNA]</scope>
    <source>
        <strain evidence="3">K62</strain>
    </source>
</reference>
<keyword evidence="1" id="KW-1133">Transmembrane helix</keyword>
<feature type="transmembrane region" description="Helical" evidence="1">
    <location>
        <begin position="250"/>
        <end position="270"/>
    </location>
</feature>
<dbReference type="EMBL" id="CM001484">
    <property type="protein sequence ID" value="EIF00868.1"/>
    <property type="molecule type" value="Genomic_DNA"/>
</dbReference>
<organism evidence="2 3">
    <name type="scientific">Saccharomonospora glauca K62</name>
    <dbReference type="NCBI Taxonomy" id="928724"/>
    <lineage>
        <taxon>Bacteria</taxon>
        <taxon>Bacillati</taxon>
        <taxon>Actinomycetota</taxon>
        <taxon>Actinomycetes</taxon>
        <taxon>Pseudonocardiales</taxon>
        <taxon>Pseudonocardiaceae</taxon>
        <taxon>Saccharomonospora</taxon>
    </lineage>
</organism>
<dbReference type="AlphaFoldDB" id="I1D7E3"/>
<dbReference type="OrthoDB" id="4229605at2"/>
<dbReference type="Pfam" id="PF07690">
    <property type="entry name" value="MFS_1"/>
    <property type="match status" value="2"/>
</dbReference>
<dbReference type="HOGENOM" id="CLU_033532_1_1_11"/>
<dbReference type="SUPFAM" id="SSF103473">
    <property type="entry name" value="MFS general substrate transporter"/>
    <property type="match status" value="1"/>
</dbReference>
<evidence type="ECO:0000256" key="1">
    <source>
        <dbReference type="SAM" id="Phobius"/>
    </source>
</evidence>
<dbReference type="InterPro" id="IPR011701">
    <property type="entry name" value="MFS"/>
</dbReference>
<feature type="transmembrane region" description="Helical" evidence="1">
    <location>
        <begin position="47"/>
        <end position="69"/>
    </location>
</feature>
<dbReference type="eggNOG" id="COG2814">
    <property type="taxonomic scope" value="Bacteria"/>
</dbReference>
<evidence type="ECO:0000313" key="3">
    <source>
        <dbReference type="Proteomes" id="UP000005087"/>
    </source>
</evidence>
<dbReference type="GO" id="GO:0022857">
    <property type="term" value="F:transmembrane transporter activity"/>
    <property type="evidence" value="ECO:0007669"/>
    <property type="project" value="InterPro"/>
</dbReference>
<gene>
    <name evidence="2" type="ORF">SacglDRAFT_04027</name>
</gene>
<dbReference type="PANTHER" id="PTHR23542:SF1">
    <property type="entry name" value="MAJOR FACILITATOR SUPERFAMILY (MFS) PROFILE DOMAIN-CONTAINING PROTEIN"/>
    <property type="match status" value="1"/>
</dbReference>
<feature type="transmembrane region" description="Helical" evidence="1">
    <location>
        <begin position="76"/>
        <end position="95"/>
    </location>
</feature>
<sequence>MGLRQYLQLFRIRTLPTALLILQLTRMPIVASSVVLTLHVVSELERGYGAAGLVGTTTLIGTALGAPTLGRMIDRYGLRPVAALCGVVSCVYWLATPHLSYEVLLVAALPAGALVMPAGAISRQVITALVPVERRRAAFSLDQVLLELAYMSGPVLVIFVSTQYSTSLTLTGMGVAHGVLALALWCLNPPIRSPEESAAPAAPRPALRTWVSARFVATLVVALGAAFILMGTELSAIAALRASGDVEWTGVLLAGMGASSLLGGLVYGAARRGLSQLTLMLLLTAFTLPVGLATETWWVLALASVPMNFMCAPTLAATAEAVSRSVPHTVRGMAMGLQDSATRLGLGLGSPVVGFVLDRAAPGWGFVASAMGGLCFAAVGATLSARQRQRHRRTEVPASPPQPV</sequence>
<reference evidence="2 3" key="1">
    <citation type="submission" date="2011-09" db="EMBL/GenBank/DDBJ databases">
        <authorList>
            <consortium name="US DOE Joint Genome Institute (JGI-PGF)"/>
            <person name="Lucas S."/>
            <person name="Han J."/>
            <person name="Lapidus A."/>
            <person name="Cheng J.-F."/>
            <person name="Goodwin L."/>
            <person name="Pitluck S."/>
            <person name="Peters L."/>
            <person name="Land M.L."/>
            <person name="Hauser L."/>
            <person name="Brambilla E."/>
            <person name="Klenk H.-P."/>
            <person name="Woyke T.J."/>
        </authorList>
    </citation>
    <scope>NUCLEOTIDE SEQUENCE [LARGE SCALE GENOMIC DNA]</scope>
    <source>
        <strain evidence="2 3">K62</strain>
    </source>
</reference>
<feature type="transmembrane region" description="Helical" evidence="1">
    <location>
        <begin position="363"/>
        <end position="383"/>
    </location>
</feature>
<keyword evidence="3" id="KW-1185">Reference proteome</keyword>
<accession>I1D7E3</accession>
<feature type="transmembrane region" description="Helical" evidence="1">
    <location>
        <begin position="107"/>
        <end position="132"/>
    </location>
</feature>
<name>I1D7E3_9PSEU</name>
<feature type="transmembrane region" description="Helical" evidence="1">
    <location>
        <begin position="209"/>
        <end position="230"/>
    </location>
</feature>
<evidence type="ECO:0000313" key="2">
    <source>
        <dbReference type="EMBL" id="EIF00868.1"/>
    </source>
</evidence>
<dbReference type="InterPro" id="IPR036259">
    <property type="entry name" value="MFS_trans_sf"/>
</dbReference>
<dbReference type="Gene3D" id="1.20.1250.20">
    <property type="entry name" value="MFS general substrate transporter like domains"/>
    <property type="match status" value="1"/>
</dbReference>